<comment type="function">
    <text evidence="4">Involved in DNA repair and RecF pathway recombination.</text>
</comment>
<dbReference type="PANTHER" id="PTHR33991">
    <property type="entry name" value="DNA REPAIR PROTEIN RECO"/>
    <property type="match status" value="1"/>
</dbReference>
<dbReference type="Proteomes" id="UP000243887">
    <property type="component" value="Unassembled WGS sequence"/>
</dbReference>
<dbReference type="GO" id="GO:0043590">
    <property type="term" value="C:bacterial nucleoid"/>
    <property type="evidence" value="ECO:0007669"/>
    <property type="project" value="TreeGrafter"/>
</dbReference>
<dbReference type="RefSeq" id="WP_090678054.1">
    <property type="nucleotide sequence ID" value="NZ_FORU01000002.1"/>
</dbReference>
<dbReference type="InterPro" id="IPR012340">
    <property type="entry name" value="NA-bd_OB-fold"/>
</dbReference>
<evidence type="ECO:0000256" key="2">
    <source>
        <dbReference type="ARBA" id="ARBA00023172"/>
    </source>
</evidence>
<organism evidence="6 7">
    <name type="scientific">Myroides guanonis</name>
    <dbReference type="NCBI Taxonomy" id="1150112"/>
    <lineage>
        <taxon>Bacteria</taxon>
        <taxon>Pseudomonadati</taxon>
        <taxon>Bacteroidota</taxon>
        <taxon>Flavobacteriia</taxon>
        <taxon>Flavobacteriales</taxon>
        <taxon>Flavobacteriaceae</taxon>
        <taxon>Myroides</taxon>
    </lineage>
</organism>
<dbReference type="GO" id="GO:0006310">
    <property type="term" value="P:DNA recombination"/>
    <property type="evidence" value="ECO:0007669"/>
    <property type="project" value="UniProtKB-UniRule"/>
</dbReference>
<evidence type="ECO:0000313" key="7">
    <source>
        <dbReference type="Proteomes" id="UP000243887"/>
    </source>
</evidence>
<proteinExistence type="inferred from homology"/>
<sequence>MQVKTKALVLSTLKYQDKSLIVKCYTQEMGIQSFFVRNAFTKSKSGLSIAYFQPLTLLEIGFEFKNKGGLEYFKEVRLSHPYQTISYDFSKSNIAIFLSEILSNSIREEQIEESLFMFLETALLWLDTHESIANFHLLFLVELTKYLGFYPDCTGIEKDYFNCIDGRFSSYYDVGAIEKQETILFKRLLQHSFLKDQRIFNGKERNVLVDLLMRYYELHLSEFRKPKSLDVLKEVFLN</sequence>
<dbReference type="InterPro" id="IPR037278">
    <property type="entry name" value="ARFGAP/RecO"/>
</dbReference>
<evidence type="ECO:0000259" key="5">
    <source>
        <dbReference type="Pfam" id="PF11967"/>
    </source>
</evidence>
<dbReference type="SUPFAM" id="SSF50249">
    <property type="entry name" value="Nucleic acid-binding proteins"/>
    <property type="match status" value="1"/>
</dbReference>
<dbReference type="EMBL" id="FORU01000002">
    <property type="protein sequence ID" value="SFJ01297.1"/>
    <property type="molecule type" value="Genomic_DNA"/>
</dbReference>
<dbReference type="PANTHER" id="PTHR33991:SF1">
    <property type="entry name" value="DNA REPAIR PROTEIN RECO"/>
    <property type="match status" value="1"/>
</dbReference>
<dbReference type="Pfam" id="PF02565">
    <property type="entry name" value="RecO_C"/>
    <property type="match status" value="1"/>
</dbReference>
<evidence type="ECO:0000313" key="6">
    <source>
        <dbReference type="EMBL" id="SFJ01297.1"/>
    </source>
</evidence>
<dbReference type="SUPFAM" id="SSF57863">
    <property type="entry name" value="ArfGap/RecO-like zinc finger"/>
    <property type="match status" value="1"/>
</dbReference>
<dbReference type="Pfam" id="PF11967">
    <property type="entry name" value="RecO_N"/>
    <property type="match status" value="1"/>
</dbReference>
<keyword evidence="7" id="KW-1185">Reference proteome</keyword>
<keyword evidence="2 4" id="KW-0233">DNA recombination</keyword>
<dbReference type="OrthoDB" id="9789152at2"/>
<comment type="similarity">
    <text evidence="4">Belongs to the RecO family.</text>
</comment>
<protein>
    <recommendedName>
        <fullName evidence="4">DNA repair protein RecO</fullName>
    </recommendedName>
    <alternativeName>
        <fullName evidence="4">Recombination protein O</fullName>
    </alternativeName>
</protein>
<evidence type="ECO:0000256" key="3">
    <source>
        <dbReference type="ARBA" id="ARBA00023204"/>
    </source>
</evidence>
<dbReference type="GO" id="GO:0006302">
    <property type="term" value="P:double-strand break repair"/>
    <property type="evidence" value="ECO:0007669"/>
    <property type="project" value="TreeGrafter"/>
</dbReference>
<gene>
    <name evidence="4" type="primary">recO</name>
    <name evidence="6" type="ORF">SAMN04487893_102300</name>
</gene>
<accession>A0A1I3MWC2</accession>
<dbReference type="HAMAP" id="MF_00201">
    <property type="entry name" value="RecO"/>
    <property type="match status" value="1"/>
</dbReference>
<feature type="domain" description="DNA replication/recombination mediator RecO N-terminal" evidence="5">
    <location>
        <begin position="1"/>
        <end position="82"/>
    </location>
</feature>
<reference evidence="7" key="1">
    <citation type="submission" date="2016-10" db="EMBL/GenBank/DDBJ databases">
        <authorList>
            <person name="Varghese N."/>
            <person name="Submissions S."/>
        </authorList>
    </citation>
    <scope>NUCLEOTIDE SEQUENCE [LARGE SCALE GENOMIC DNA]</scope>
    <source>
        <strain evidence="7">DSM 26542</strain>
    </source>
</reference>
<dbReference type="InterPro" id="IPR003717">
    <property type="entry name" value="RecO"/>
</dbReference>
<keyword evidence="3 4" id="KW-0234">DNA repair</keyword>
<name>A0A1I3MWC2_9FLAO</name>
<evidence type="ECO:0000256" key="1">
    <source>
        <dbReference type="ARBA" id="ARBA00022763"/>
    </source>
</evidence>
<evidence type="ECO:0000256" key="4">
    <source>
        <dbReference type="HAMAP-Rule" id="MF_00201"/>
    </source>
</evidence>
<dbReference type="NCBIfam" id="TIGR00613">
    <property type="entry name" value="reco"/>
    <property type="match status" value="1"/>
</dbReference>
<dbReference type="Gene3D" id="2.40.50.140">
    <property type="entry name" value="Nucleic acid-binding proteins"/>
    <property type="match status" value="1"/>
</dbReference>
<keyword evidence="1 4" id="KW-0227">DNA damage</keyword>
<dbReference type="AlphaFoldDB" id="A0A1I3MWC2"/>
<dbReference type="STRING" id="1150112.SAMN04487893_102300"/>
<dbReference type="InterPro" id="IPR022572">
    <property type="entry name" value="DNA_rep/recomb_RecO_N"/>
</dbReference>